<dbReference type="InterPro" id="IPR003607">
    <property type="entry name" value="HD/PDEase_dom"/>
</dbReference>
<dbReference type="AlphaFoldDB" id="A0A518IYS8"/>
<dbReference type="SMART" id="SM00471">
    <property type="entry name" value="HDc"/>
    <property type="match status" value="1"/>
</dbReference>
<evidence type="ECO:0000313" key="4">
    <source>
        <dbReference type="EMBL" id="QDV58243.1"/>
    </source>
</evidence>
<dbReference type="PROSITE" id="PS51833">
    <property type="entry name" value="HDOD"/>
    <property type="match status" value="1"/>
</dbReference>
<protein>
    <submittedName>
        <fullName evidence="4">Hydrogenase transcriptional regulatory protein hupR1</fullName>
    </submittedName>
</protein>
<dbReference type="CDD" id="cd00077">
    <property type="entry name" value="HDc"/>
    <property type="match status" value="1"/>
</dbReference>
<dbReference type="Pfam" id="PF08668">
    <property type="entry name" value="HDOD"/>
    <property type="match status" value="1"/>
</dbReference>
<reference evidence="4 5" key="1">
    <citation type="submission" date="2019-02" db="EMBL/GenBank/DDBJ databases">
        <title>Deep-cultivation of Planctomycetes and their phenomic and genomic characterization uncovers novel biology.</title>
        <authorList>
            <person name="Wiegand S."/>
            <person name="Jogler M."/>
            <person name="Boedeker C."/>
            <person name="Pinto D."/>
            <person name="Vollmers J."/>
            <person name="Rivas-Marin E."/>
            <person name="Kohn T."/>
            <person name="Peeters S.H."/>
            <person name="Heuer A."/>
            <person name="Rast P."/>
            <person name="Oberbeckmann S."/>
            <person name="Bunk B."/>
            <person name="Jeske O."/>
            <person name="Meyerdierks A."/>
            <person name="Storesund J.E."/>
            <person name="Kallscheuer N."/>
            <person name="Luecker S."/>
            <person name="Lage O.M."/>
            <person name="Pohl T."/>
            <person name="Merkel B.J."/>
            <person name="Hornburger P."/>
            <person name="Mueller R.-W."/>
            <person name="Bruemmer F."/>
            <person name="Labrenz M."/>
            <person name="Spormann A.M."/>
            <person name="Op den Camp H."/>
            <person name="Overmann J."/>
            <person name="Amann R."/>
            <person name="Jetten M.S.M."/>
            <person name="Mascher T."/>
            <person name="Medema M.H."/>
            <person name="Devos D.P."/>
            <person name="Kaster A.-K."/>
            <person name="Ovreas L."/>
            <person name="Rohde M."/>
            <person name="Galperin M.Y."/>
            <person name="Jogler C."/>
        </authorList>
    </citation>
    <scope>NUCLEOTIDE SEQUENCE [LARGE SCALE GENOMIC DNA]</scope>
    <source>
        <strain evidence="4 5">Mal33</strain>
    </source>
</reference>
<dbReference type="PROSITE" id="PS50110">
    <property type="entry name" value="RESPONSE_REGULATORY"/>
    <property type="match status" value="1"/>
</dbReference>
<dbReference type="InterPro" id="IPR001789">
    <property type="entry name" value="Sig_transdc_resp-reg_receiver"/>
</dbReference>
<evidence type="ECO:0000259" key="2">
    <source>
        <dbReference type="PROSITE" id="PS50110"/>
    </source>
</evidence>
<evidence type="ECO:0000313" key="5">
    <source>
        <dbReference type="Proteomes" id="UP000316770"/>
    </source>
</evidence>
<evidence type="ECO:0000256" key="1">
    <source>
        <dbReference type="PROSITE-ProRule" id="PRU00169"/>
    </source>
</evidence>
<dbReference type="InterPro" id="IPR014626">
    <property type="entry name" value="Sig_transdc_resp-reg_put"/>
</dbReference>
<keyword evidence="1" id="KW-0597">Phosphoprotein</keyword>
<dbReference type="SUPFAM" id="SSF109604">
    <property type="entry name" value="HD-domain/PDEase-like"/>
    <property type="match status" value="1"/>
</dbReference>
<dbReference type="PANTHER" id="PTHR33525:SF5">
    <property type="entry name" value="TWO COMPONENT SIGNAL TRANSDUCTION SYSTEM RESPONSE REGULATOR"/>
    <property type="match status" value="1"/>
</dbReference>
<sequence>MRVMFVDDEPQILRAISRMLDCADIDWDFETASGGREAIGALQQEDVDILVTDMRMPGMDGAALLDHVSHEHPATSRIILSGQADRDTMYRAVLPMHQFLSKPCDAQTLRDVLTRTYSIRSLFGNDETHRIVCGISSLPTTPGLLERVVAEANSRNGSIQKLGGLIACDPGLTAKTLQLANSAMFGYNGGEYSATQAARALGIEAMQALVAMLEHSSSIESAPLPDFSFDSYVAHAQRVARVACKIAIKEGWSLQLQREVYTAGLLHDIGRLVSSNHAHTKSPLVAAGPASGNDHFWESDPAIDEISDQKLGAYLLGLWGLPEEIVQAVALHRQPTACPSDRTSAAAVVCAADCIAHEETDPWDDGEIQDCENLFSKLGLPGRLETWRTAVTEEE</sequence>
<dbReference type="PANTHER" id="PTHR33525">
    <property type="match status" value="1"/>
</dbReference>
<dbReference type="PIRSF" id="PIRSF036883">
    <property type="entry name" value="RR_HD-GYP_mod"/>
    <property type="match status" value="1"/>
</dbReference>
<dbReference type="InterPro" id="IPR013976">
    <property type="entry name" value="HDOD"/>
</dbReference>
<dbReference type="Gene3D" id="1.10.3210.10">
    <property type="entry name" value="Hypothetical protein af1432"/>
    <property type="match status" value="1"/>
</dbReference>
<dbReference type="InterPro" id="IPR052340">
    <property type="entry name" value="RNase_Y/CdgJ"/>
</dbReference>
<keyword evidence="5" id="KW-1185">Reference proteome</keyword>
<dbReference type="Proteomes" id="UP000316770">
    <property type="component" value="Chromosome"/>
</dbReference>
<accession>A0A518IYS8</accession>
<proteinExistence type="predicted"/>
<dbReference type="GO" id="GO:0000160">
    <property type="term" value="P:phosphorelay signal transduction system"/>
    <property type="evidence" value="ECO:0007669"/>
    <property type="project" value="InterPro"/>
</dbReference>
<dbReference type="SMART" id="SM00448">
    <property type="entry name" value="REC"/>
    <property type="match status" value="1"/>
</dbReference>
<dbReference type="EMBL" id="CP036318">
    <property type="protein sequence ID" value="QDV58243.1"/>
    <property type="molecule type" value="Genomic_DNA"/>
</dbReference>
<dbReference type="Pfam" id="PF00072">
    <property type="entry name" value="Response_reg"/>
    <property type="match status" value="1"/>
</dbReference>
<organism evidence="4 5">
    <name type="scientific">Rosistilla oblonga</name>
    <dbReference type="NCBI Taxonomy" id="2527990"/>
    <lineage>
        <taxon>Bacteria</taxon>
        <taxon>Pseudomonadati</taxon>
        <taxon>Planctomycetota</taxon>
        <taxon>Planctomycetia</taxon>
        <taxon>Pirellulales</taxon>
        <taxon>Pirellulaceae</taxon>
        <taxon>Rosistilla</taxon>
    </lineage>
</organism>
<evidence type="ECO:0000259" key="3">
    <source>
        <dbReference type="PROSITE" id="PS51833"/>
    </source>
</evidence>
<dbReference type="SUPFAM" id="SSF52172">
    <property type="entry name" value="CheY-like"/>
    <property type="match status" value="1"/>
</dbReference>
<dbReference type="InterPro" id="IPR011006">
    <property type="entry name" value="CheY-like_superfamily"/>
</dbReference>
<feature type="domain" description="HDOD" evidence="3">
    <location>
        <begin position="138"/>
        <end position="335"/>
    </location>
</feature>
<feature type="domain" description="Response regulatory" evidence="2">
    <location>
        <begin position="2"/>
        <end position="117"/>
    </location>
</feature>
<gene>
    <name evidence="4" type="primary">hupR1_2</name>
    <name evidence="4" type="ORF">Mal33_42610</name>
</gene>
<name>A0A518IYS8_9BACT</name>
<dbReference type="Gene3D" id="3.40.50.2300">
    <property type="match status" value="1"/>
</dbReference>
<feature type="modified residue" description="4-aspartylphosphate" evidence="1">
    <location>
        <position position="53"/>
    </location>
</feature>